<evidence type="ECO:0000256" key="5">
    <source>
        <dbReference type="ARBA" id="ARBA00017721"/>
    </source>
</evidence>
<feature type="compositionally biased region" description="Low complexity" evidence="11">
    <location>
        <begin position="71"/>
        <end position="82"/>
    </location>
</feature>
<dbReference type="Pfam" id="PF13456">
    <property type="entry name" value="RVT_3"/>
    <property type="match status" value="1"/>
</dbReference>
<dbReference type="InterPro" id="IPR009027">
    <property type="entry name" value="Ribosomal_bL9/RNase_H1_N"/>
</dbReference>
<dbReference type="PANTHER" id="PTHR48475:SF1">
    <property type="entry name" value="RNASE H TYPE-1 DOMAIN-CONTAINING PROTEIN"/>
    <property type="match status" value="1"/>
</dbReference>
<dbReference type="EMBL" id="CP031036">
    <property type="protein sequence ID" value="QDZ19678.1"/>
    <property type="molecule type" value="Genomic_DNA"/>
</dbReference>
<evidence type="ECO:0000256" key="11">
    <source>
        <dbReference type="SAM" id="MobiDB-lite"/>
    </source>
</evidence>
<dbReference type="InterPro" id="IPR037056">
    <property type="entry name" value="RNase_H1_N_sf"/>
</dbReference>
<gene>
    <name evidence="13" type="ORF">A3770_03p21960</name>
</gene>
<organism evidence="13 14">
    <name type="scientific">Chloropicon primus</name>
    <dbReference type="NCBI Taxonomy" id="1764295"/>
    <lineage>
        <taxon>Eukaryota</taxon>
        <taxon>Viridiplantae</taxon>
        <taxon>Chlorophyta</taxon>
        <taxon>Chloropicophyceae</taxon>
        <taxon>Chloropicales</taxon>
        <taxon>Chloropicaceae</taxon>
        <taxon>Chloropicon</taxon>
    </lineage>
</organism>
<evidence type="ECO:0000256" key="7">
    <source>
        <dbReference type="ARBA" id="ARBA00022723"/>
    </source>
</evidence>
<accession>A0A5B8MG81</accession>
<evidence type="ECO:0000256" key="4">
    <source>
        <dbReference type="ARBA" id="ARBA00012180"/>
    </source>
</evidence>
<keyword evidence="14" id="KW-1185">Reference proteome</keyword>
<protein>
    <recommendedName>
        <fullName evidence="5">Ribonuclease H</fullName>
        <ecNumber evidence="4">3.1.26.4</ecNumber>
    </recommendedName>
</protein>
<dbReference type="GO" id="GO:0046872">
    <property type="term" value="F:metal ion binding"/>
    <property type="evidence" value="ECO:0007669"/>
    <property type="project" value="UniProtKB-KW"/>
</dbReference>
<dbReference type="Gene3D" id="3.40.970.10">
    <property type="entry name" value="Ribonuclease H1, N-terminal domain"/>
    <property type="match status" value="1"/>
</dbReference>
<evidence type="ECO:0000313" key="13">
    <source>
        <dbReference type="EMBL" id="QDZ19678.1"/>
    </source>
</evidence>
<dbReference type="FunFam" id="3.30.420.10:FF:000076">
    <property type="entry name" value="RBR-type E3 ubiquitin transferase"/>
    <property type="match status" value="1"/>
</dbReference>
<feature type="region of interest" description="Disordered" evidence="11">
    <location>
        <begin position="187"/>
        <end position="228"/>
    </location>
</feature>
<evidence type="ECO:0000256" key="1">
    <source>
        <dbReference type="ARBA" id="ARBA00001946"/>
    </source>
</evidence>
<evidence type="ECO:0000256" key="8">
    <source>
        <dbReference type="ARBA" id="ARBA00022759"/>
    </source>
</evidence>
<comment type="cofactor">
    <cofactor evidence="1">
        <name>Mg(2+)</name>
        <dbReference type="ChEBI" id="CHEBI:18420"/>
    </cofactor>
</comment>
<feature type="domain" description="RNase H type-1" evidence="12">
    <location>
        <begin position="238"/>
        <end position="370"/>
    </location>
</feature>
<evidence type="ECO:0000256" key="2">
    <source>
        <dbReference type="ARBA" id="ARBA00004065"/>
    </source>
</evidence>
<dbReference type="GO" id="GO:0003676">
    <property type="term" value="F:nucleic acid binding"/>
    <property type="evidence" value="ECO:0007669"/>
    <property type="project" value="InterPro"/>
</dbReference>
<dbReference type="InterPro" id="IPR011320">
    <property type="entry name" value="RNase_H1_N"/>
</dbReference>
<evidence type="ECO:0000256" key="9">
    <source>
        <dbReference type="ARBA" id="ARBA00022801"/>
    </source>
</evidence>
<dbReference type="EC" id="3.1.26.4" evidence="4"/>
<evidence type="ECO:0000256" key="3">
    <source>
        <dbReference type="ARBA" id="ARBA00005300"/>
    </source>
</evidence>
<dbReference type="CDD" id="cd09279">
    <property type="entry name" value="RNase_HI_like"/>
    <property type="match status" value="1"/>
</dbReference>
<keyword evidence="6" id="KW-0540">Nuclease</keyword>
<dbReference type="PROSITE" id="PS50879">
    <property type="entry name" value="RNASE_H_1"/>
    <property type="match status" value="1"/>
</dbReference>
<dbReference type="SUPFAM" id="SSF53098">
    <property type="entry name" value="Ribonuclease H-like"/>
    <property type="match status" value="1"/>
</dbReference>
<dbReference type="PANTHER" id="PTHR48475">
    <property type="entry name" value="RIBONUCLEASE H"/>
    <property type="match status" value="1"/>
</dbReference>
<evidence type="ECO:0000313" key="14">
    <source>
        <dbReference type="Proteomes" id="UP000316726"/>
    </source>
</evidence>
<comment type="function">
    <text evidence="2">Endonuclease that specifically degrades the RNA of RNA-DNA hybrids.</text>
</comment>
<sequence>MGGLSAGTLNYRALLCSLRKAGIRGQRLGRIGKPLLALHHHHQRQHTHWEAAAAAAPAFSSSLSPPPPLPSSSGRLERTLSSSLSSSSSRRICCLFSTARQVAWTNTYVTREKGKESLVLESGGMKRKLYAVKKGRQPGLYNTWKEAEEQVKGFRNAVHRAFSSEKEAESYLLEGKPGAGVALQEAERSRGGTAGRVGSEGEVKKVAAKKGKGKEKRGPKAASRKDLKSIVRQSSARAGEYHVIQFDGGARGNPGIAGAGVVLFSPEGDIVEKKSLFLGERVTNNQAEYQALIMGLQLGLDLGHTKLEVEGDSELVINQVVGNYEVNNKKLKALMKKVVEVLEQMEDIVIRHIPRDQNKIADELANIAMDTMTGE</sequence>
<keyword evidence="9" id="KW-0378">Hydrolase</keyword>
<name>A0A5B8MG81_9CHLO</name>
<comment type="similarity">
    <text evidence="3">Belongs to the RNase H family.</text>
</comment>
<dbReference type="GO" id="GO:0004523">
    <property type="term" value="F:RNA-DNA hybrid ribonuclease activity"/>
    <property type="evidence" value="ECO:0007669"/>
    <property type="project" value="UniProtKB-EC"/>
</dbReference>
<proteinExistence type="inferred from homology"/>
<dbReference type="SUPFAM" id="SSF55658">
    <property type="entry name" value="L9 N-domain-like"/>
    <property type="match status" value="1"/>
</dbReference>
<dbReference type="STRING" id="1764295.A0A5B8MG81"/>
<feature type="region of interest" description="Disordered" evidence="11">
    <location>
        <begin position="59"/>
        <end position="82"/>
    </location>
</feature>
<keyword evidence="7" id="KW-0479">Metal-binding</keyword>
<keyword evidence="8" id="KW-0255">Endonuclease</keyword>
<evidence type="ECO:0000259" key="12">
    <source>
        <dbReference type="PROSITE" id="PS50879"/>
    </source>
</evidence>
<dbReference type="InterPro" id="IPR012337">
    <property type="entry name" value="RNaseH-like_sf"/>
</dbReference>
<evidence type="ECO:0000256" key="6">
    <source>
        <dbReference type="ARBA" id="ARBA00022722"/>
    </source>
</evidence>
<keyword evidence="10" id="KW-0460">Magnesium</keyword>
<dbReference type="Pfam" id="PF01693">
    <property type="entry name" value="Cauli_VI"/>
    <property type="match status" value="1"/>
</dbReference>
<dbReference type="Proteomes" id="UP000316726">
    <property type="component" value="Chromosome 3"/>
</dbReference>
<reference evidence="13 14" key="1">
    <citation type="submission" date="2018-07" db="EMBL/GenBank/DDBJ databases">
        <title>The complete nuclear genome of the prasinophyte Chloropicon primus (CCMP1205).</title>
        <authorList>
            <person name="Pombert J.-F."/>
            <person name="Otis C."/>
            <person name="Turmel M."/>
            <person name="Lemieux C."/>
        </authorList>
    </citation>
    <scope>NUCLEOTIDE SEQUENCE [LARGE SCALE GENOMIC DNA]</scope>
    <source>
        <strain evidence="13 14">CCMP1205</strain>
    </source>
</reference>
<dbReference type="InterPro" id="IPR002156">
    <property type="entry name" value="RNaseH_domain"/>
</dbReference>
<dbReference type="InterPro" id="IPR036397">
    <property type="entry name" value="RNaseH_sf"/>
</dbReference>
<dbReference type="Gene3D" id="3.30.420.10">
    <property type="entry name" value="Ribonuclease H-like superfamily/Ribonuclease H"/>
    <property type="match status" value="1"/>
</dbReference>
<feature type="compositionally biased region" description="Basic residues" evidence="11">
    <location>
        <begin position="206"/>
        <end position="219"/>
    </location>
</feature>
<dbReference type="FunFam" id="3.40.970.10:FF:000002">
    <property type="entry name" value="Ribonuclease H"/>
    <property type="match status" value="1"/>
</dbReference>
<dbReference type="OrthoDB" id="2016287at2759"/>
<dbReference type="AlphaFoldDB" id="A0A5B8MG81"/>
<evidence type="ECO:0000256" key="10">
    <source>
        <dbReference type="ARBA" id="ARBA00022842"/>
    </source>
</evidence>